<organism evidence="1 2">
    <name type="scientific">Staphylococcus agnetis</name>
    <dbReference type="NCBI Taxonomy" id="985762"/>
    <lineage>
        <taxon>Bacteria</taxon>
        <taxon>Bacillati</taxon>
        <taxon>Bacillota</taxon>
        <taxon>Bacilli</taxon>
        <taxon>Bacillales</taxon>
        <taxon>Staphylococcaceae</taxon>
        <taxon>Staphylococcus</taxon>
    </lineage>
</organism>
<protein>
    <submittedName>
        <fullName evidence="1">Uncharacterized protein</fullName>
    </submittedName>
</protein>
<sequence>MNKINILNKVNQFKNEIEYIEVHSYLDDPIEDLKISIENGQTNLIATIDEKHLTNDNVLKEILTYMNGIGFEEFAYQDIENFDLLNHEEQQREMLDVFLTYAELYTIGNKLYCDFEF</sequence>
<gene>
    <name evidence="1" type="ORF">B9M88_09510</name>
</gene>
<evidence type="ECO:0000313" key="1">
    <source>
        <dbReference type="EMBL" id="OTW30495.1"/>
    </source>
</evidence>
<accession>A0ABX3Z0R8</accession>
<dbReference type="Proteomes" id="UP000195208">
    <property type="component" value="Unassembled WGS sequence"/>
</dbReference>
<dbReference type="EMBL" id="NEFX01000018">
    <property type="protein sequence ID" value="OTW30495.1"/>
    <property type="molecule type" value="Genomic_DNA"/>
</dbReference>
<comment type="caution">
    <text evidence="1">The sequence shown here is derived from an EMBL/GenBank/DDBJ whole genome shotgun (WGS) entry which is preliminary data.</text>
</comment>
<reference evidence="1 2" key="1">
    <citation type="submission" date="2017-04" db="EMBL/GenBank/DDBJ databases">
        <title>Staphylococcus agnetis, a potential pathogen in the broiler production.</title>
        <authorList>
            <person name="Poulsen L."/>
        </authorList>
    </citation>
    <scope>NUCLEOTIDE SEQUENCE [LARGE SCALE GENOMIC DNA]</scope>
    <source>
        <strain evidence="1 2">723_310714_2_2_spleen</strain>
    </source>
</reference>
<evidence type="ECO:0000313" key="2">
    <source>
        <dbReference type="Proteomes" id="UP000195208"/>
    </source>
</evidence>
<name>A0ABX3Z0R8_9STAP</name>
<keyword evidence="2" id="KW-1185">Reference proteome</keyword>
<dbReference type="RefSeq" id="WP_085622051.1">
    <property type="nucleotide sequence ID" value="NZ_JAPTFZ010000006.1"/>
</dbReference>
<proteinExistence type="predicted"/>